<dbReference type="RefSeq" id="WP_145271220.1">
    <property type="nucleotide sequence ID" value="NZ_CP036272.1"/>
</dbReference>
<feature type="transmembrane region" description="Helical" evidence="1">
    <location>
        <begin position="77"/>
        <end position="96"/>
    </location>
</feature>
<proteinExistence type="predicted"/>
<keyword evidence="1" id="KW-0472">Membrane</keyword>
<dbReference type="OrthoDB" id="227503at2"/>
<reference evidence="3 4" key="1">
    <citation type="submission" date="2019-02" db="EMBL/GenBank/DDBJ databases">
        <title>Deep-cultivation of Planctomycetes and their phenomic and genomic characterization uncovers novel biology.</title>
        <authorList>
            <person name="Wiegand S."/>
            <person name="Jogler M."/>
            <person name="Boedeker C."/>
            <person name="Pinto D."/>
            <person name="Vollmers J."/>
            <person name="Rivas-Marin E."/>
            <person name="Kohn T."/>
            <person name="Peeters S.H."/>
            <person name="Heuer A."/>
            <person name="Rast P."/>
            <person name="Oberbeckmann S."/>
            <person name="Bunk B."/>
            <person name="Jeske O."/>
            <person name="Meyerdierks A."/>
            <person name="Storesund J.E."/>
            <person name="Kallscheuer N."/>
            <person name="Luecker S."/>
            <person name="Lage O.M."/>
            <person name="Pohl T."/>
            <person name="Merkel B.J."/>
            <person name="Hornburger P."/>
            <person name="Mueller R.-W."/>
            <person name="Bruemmer F."/>
            <person name="Labrenz M."/>
            <person name="Spormann A.M."/>
            <person name="Op den Camp H."/>
            <person name="Overmann J."/>
            <person name="Amann R."/>
            <person name="Jetten M.S.M."/>
            <person name="Mascher T."/>
            <person name="Medema M.H."/>
            <person name="Devos D.P."/>
            <person name="Kaster A.-K."/>
            <person name="Ovreas L."/>
            <person name="Rohde M."/>
            <person name="Galperin M.Y."/>
            <person name="Jogler C."/>
        </authorList>
    </citation>
    <scope>NUCLEOTIDE SEQUENCE [LARGE SCALE GENOMIC DNA]</scope>
    <source>
        <strain evidence="3 4">SV_7m_r</strain>
    </source>
</reference>
<dbReference type="InterPro" id="IPR006860">
    <property type="entry name" value="FecR"/>
</dbReference>
<organism evidence="3 4">
    <name type="scientific">Stieleria bergensis</name>
    <dbReference type="NCBI Taxonomy" id="2528025"/>
    <lineage>
        <taxon>Bacteria</taxon>
        <taxon>Pseudomonadati</taxon>
        <taxon>Planctomycetota</taxon>
        <taxon>Planctomycetia</taxon>
        <taxon>Pirellulales</taxon>
        <taxon>Pirellulaceae</taxon>
        <taxon>Stieleria</taxon>
    </lineage>
</organism>
<evidence type="ECO:0000313" key="3">
    <source>
        <dbReference type="EMBL" id="QDT59379.1"/>
    </source>
</evidence>
<keyword evidence="4" id="KW-1185">Reference proteome</keyword>
<keyword evidence="1" id="KW-1133">Transmembrane helix</keyword>
<evidence type="ECO:0000259" key="2">
    <source>
        <dbReference type="Pfam" id="PF04773"/>
    </source>
</evidence>
<protein>
    <submittedName>
        <fullName evidence="3">FecR protein</fullName>
    </submittedName>
</protein>
<dbReference type="InterPro" id="IPR012373">
    <property type="entry name" value="Ferrdict_sens_TM"/>
</dbReference>
<feature type="domain" description="FecR protein" evidence="2">
    <location>
        <begin position="171"/>
        <end position="226"/>
    </location>
</feature>
<dbReference type="Gene3D" id="2.60.120.1440">
    <property type="match status" value="1"/>
</dbReference>
<dbReference type="AlphaFoldDB" id="A0A517STD2"/>
<gene>
    <name evidence="3" type="ORF">SV7mr_18860</name>
</gene>
<dbReference type="Pfam" id="PF04773">
    <property type="entry name" value="FecR"/>
    <property type="match status" value="1"/>
</dbReference>
<evidence type="ECO:0000256" key="1">
    <source>
        <dbReference type="SAM" id="Phobius"/>
    </source>
</evidence>
<dbReference type="PANTHER" id="PTHR30273">
    <property type="entry name" value="PERIPLASMIC SIGNAL SENSOR AND SIGMA FACTOR ACTIVATOR FECR-RELATED"/>
    <property type="match status" value="1"/>
</dbReference>
<dbReference type="EMBL" id="CP036272">
    <property type="protein sequence ID" value="QDT59379.1"/>
    <property type="molecule type" value="Genomic_DNA"/>
</dbReference>
<name>A0A517STD2_9BACT</name>
<dbReference type="Proteomes" id="UP000315003">
    <property type="component" value="Chromosome"/>
</dbReference>
<accession>A0A517STD2</accession>
<dbReference type="PANTHER" id="PTHR30273:SF2">
    <property type="entry name" value="PROTEIN FECR"/>
    <property type="match status" value="1"/>
</dbReference>
<evidence type="ECO:0000313" key="4">
    <source>
        <dbReference type="Proteomes" id="UP000315003"/>
    </source>
</evidence>
<keyword evidence="1" id="KW-0812">Transmembrane</keyword>
<sequence length="517" mass="56932">MNNDELNLLHQYLNGAITPEELKLLEDLLRTSAEARATLRSLATIDAKWQQLATEEVVAASRDRVTALRMARRSIPLWLTISAIAASVVFGAFGWFRPPEKRVGEIRHGIARVIRIEGDGTTGNDRNVANGMELFAGEELEMQRGLIELAFRETGVHVVATAPLKLMLSSDQRVSLHEGQVKLVVPPQGVGFVVDTAQRKFVDLGTSFVVTAGAEGSEVLVLDGKISVDDHKGSSAELMHEGEFARFGRDGKFEKRTPAHLSQGLPELSVLAASPGDGSFQGMVFGYQRSTTVAKKTLSEDVLARELLPLIRSGFNDDPSIEGFKQGDPLRFRGIAGGFHEFPDRTGLAPYARKNGWIAWYQGQVNPPAAGRYRFWGYADNHLLVAINGKPVFEGSRKDSCFKNLGIERTDHPALPCLIAPAGFACSKWIEVGNDPVRLDILFGEIGGNITSGLLLIEREGETYEETFWGQPKWPLFLTETPSTEEAGEFKRLVDHLEQRTMGSFSVSEEAVWKVTE</sequence>
<dbReference type="GO" id="GO:0016989">
    <property type="term" value="F:sigma factor antagonist activity"/>
    <property type="evidence" value="ECO:0007669"/>
    <property type="project" value="TreeGrafter"/>
</dbReference>